<keyword evidence="5" id="KW-0808">Transferase</keyword>
<feature type="transmembrane region" description="Helical" evidence="5">
    <location>
        <begin position="12"/>
        <end position="31"/>
    </location>
</feature>
<feature type="region of interest" description="Disordered" evidence="6">
    <location>
        <begin position="594"/>
        <end position="620"/>
    </location>
</feature>
<dbReference type="Gramene" id="GBG60592">
    <property type="protein sequence ID" value="GBG60592"/>
    <property type="gene ID" value="CBR_g8613"/>
</dbReference>
<dbReference type="GO" id="GO:0005768">
    <property type="term" value="C:endosome"/>
    <property type="evidence" value="ECO:0007669"/>
    <property type="project" value="TreeGrafter"/>
</dbReference>
<keyword evidence="5" id="KW-0812">Transmembrane</keyword>
<dbReference type="Proteomes" id="UP000265515">
    <property type="component" value="Unassembled WGS sequence"/>
</dbReference>
<dbReference type="Gene3D" id="3.40.50.150">
    <property type="entry name" value="Vaccinia Virus protein VP39"/>
    <property type="match status" value="1"/>
</dbReference>
<organism evidence="7 8">
    <name type="scientific">Chara braunii</name>
    <name type="common">Braun's stonewort</name>
    <dbReference type="NCBI Taxonomy" id="69332"/>
    <lineage>
        <taxon>Eukaryota</taxon>
        <taxon>Viridiplantae</taxon>
        <taxon>Streptophyta</taxon>
        <taxon>Charophyceae</taxon>
        <taxon>Charales</taxon>
        <taxon>Characeae</taxon>
        <taxon>Chara</taxon>
    </lineage>
</organism>
<accession>A0A388JS96</accession>
<evidence type="ECO:0000256" key="1">
    <source>
        <dbReference type="ARBA" id="ARBA00004606"/>
    </source>
</evidence>
<dbReference type="OrthoDB" id="2013972at2759"/>
<dbReference type="AlphaFoldDB" id="A0A388JS96"/>
<keyword evidence="5" id="KW-0472">Membrane</keyword>
<dbReference type="GO" id="GO:0016020">
    <property type="term" value="C:membrane"/>
    <property type="evidence" value="ECO:0007669"/>
    <property type="project" value="UniProtKB-SubCell"/>
</dbReference>
<dbReference type="GO" id="GO:0008168">
    <property type="term" value="F:methyltransferase activity"/>
    <property type="evidence" value="ECO:0007669"/>
    <property type="project" value="UniProtKB-UniRule"/>
</dbReference>
<dbReference type="InterPro" id="IPR029063">
    <property type="entry name" value="SAM-dependent_MTases_sf"/>
</dbReference>
<sequence>MQNLRAKGNVRSYVFISFLLLLLFFYVHYTWRSLGLQPVTSSSSSSSSSNAAALAAKYSGVYDFDFCPAKLVDYTPCEDNKRSKKLPRRRHEYRERHCLGDPLRCLIRPPPGYKFHALWPTSRTETWFDNVPSRYLTVAKADQNWVRREGEKMIFPGGGTMFHEGVTGYIEGISHYVPLGEGSDIRLALDVGCGVASWGAYLFDKGVLTMSVAPRDNHEAQVQFALERGVPALLGTLATKRQPYPSSSFDLIHCSRCLIDWTSEGGYSLIEVNRLLRPGGYWVLSGPPVNWQKYGLEAWRGDNVEFNKSMVAIEDLAARMCWEVVAKAAEADLYAIWRKPRTGKCYAERTEGTQPPVCEKTNDVDQAWYVTLTDCLPPLPLTEESRQEGEGEGGPSSSPPSIAVGKLPKWPERINFTSPRLFSRQPSANADAIHLDNFRWQRAVAHYRRLVPALIANKFRNFMDMNAGYGGFAAALFEYPVWVMNCVMTDKKTHDTMMENTLPVIFDRGLVGTYHDWCEAFSTYPRTYDLLHASGVFSAYASRECDFVDVLIEMDRILRPEGVAIIRDEVWLLRSVARIAEGMKWEVRFAKTEDGEEEATGKEAQTAEGGAAVTEETGGADGKGKIMLLVCKKRNYARPSLAVAPET</sequence>
<dbReference type="OMA" id="HGRCEME"/>
<keyword evidence="8" id="KW-1185">Reference proteome</keyword>
<keyword evidence="5" id="KW-1133">Transmembrane helix</keyword>
<keyword evidence="5" id="KW-0735">Signal-anchor</keyword>
<reference evidence="7 8" key="1">
    <citation type="journal article" date="2018" name="Cell">
        <title>The Chara Genome: Secondary Complexity and Implications for Plant Terrestrialization.</title>
        <authorList>
            <person name="Nishiyama T."/>
            <person name="Sakayama H."/>
            <person name="Vries J.D."/>
            <person name="Buschmann H."/>
            <person name="Saint-Marcoux D."/>
            <person name="Ullrich K.K."/>
            <person name="Haas F.B."/>
            <person name="Vanderstraeten L."/>
            <person name="Becker D."/>
            <person name="Lang D."/>
            <person name="Vosolsobe S."/>
            <person name="Rombauts S."/>
            <person name="Wilhelmsson P.K.I."/>
            <person name="Janitza P."/>
            <person name="Kern R."/>
            <person name="Heyl A."/>
            <person name="Rumpler F."/>
            <person name="Villalobos L.I.A.C."/>
            <person name="Clay J.M."/>
            <person name="Skokan R."/>
            <person name="Toyoda A."/>
            <person name="Suzuki Y."/>
            <person name="Kagoshima H."/>
            <person name="Schijlen E."/>
            <person name="Tajeshwar N."/>
            <person name="Catarino B."/>
            <person name="Hetherington A.J."/>
            <person name="Saltykova A."/>
            <person name="Bonnot C."/>
            <person name="Breuninger H."/>
            <person name="Symeonidi A."/>
            <person name="Radhakrishnan G.V."/>
            <person name="Van Nieuwerburgh F."/>
            <person name="Deforce D."/>
            <person name="Chang C."/>
            <person name="Karol K.G."/>
            <person name="Hedrich R."/>
            <person name="Ulvskov P."/>
            <person name="Glockner G."/>
            <person name="Delwiche C.F."/>
            <person name="Petrasek J."/>
            <person name="Van de Peer Y."/>
            <person name="Friml J."/>
            <person name="Beilby M."/>
            <person name="Dolan L."/>
            <person name="Kohara Y."/>
            <person name="Sugano S."/>
            <person name="Fujiyama A."/>
            <person name="Delaux P.-M."/>
            <person name="Quint M."/>
            <person name="TheiBen G."/>
            <person name="Hagemann M."/>
            <person name="Harholt J."/>
            <person name="Dunand C."/>
            <person name="Zachgo S."/>
            <person name="Langdale J."/>
            <person name="Maumus F."/>
            <person name="Straeten D.V.D."/>
            <person name="Gould S.B."/>
            <person name="Rensing S.A."/>
        </authorList>
    </citation>
    <scope>NUCLEOTIDE SEQUENCE [LARGE SCALE GENOMIC DNA]</scope>
    <source>
        <strain evidence="7 8">S276</strain>
    </source>
</reference>
<evidence type="ECO:0000313" key="8">
    <source>
        <dbReference type="Proteomes" id="UP000265515"/>
    </source>
</evidence>
<gene>
    <name evidence="7" type="ORF">CBR_g8613</name>
</gene>
<comment type="similarity">
    <text evidence="2 5">Belongs to the methyltransferase superfamily.</text>
</comment>
<name>A0A388JS96_CHABU</name>
<evidence type="ECO:0000256" key="2">
    <source>
        <dbReference type="ARBA" id="ARBA00008361"/>
    </source>
</evidence>
<feature type="compositionally biased region" description="Low complexity" evidence="6">
    <location>
        <begin position="603"/>
        <end position="617"/>
    </location>
</feature>
<evidence type="ECO:0000256" key="4">
    <source>
        <dbReference type="ARBA" id="ARBA00037847"/>
    </source>
</evidence>
<proteinExistence type="inferred from homology"/>
<dbReference type="PANTHER" id="PTHR10108">
    <property type="entry name" value="SAM-DEPENDENT METHYLTRANSFERASE"/>
    <property type="match status" value="1"/>
</dbReference>
<dbReference type="GO" id="GO:0005802">
    <property type="term" value="C:trans-Golgi network"/>
    <property type="evidence" value="ECO:0007669"/>
    <property type="project" value="TreeGrafter"/>
</dbReference>
<evidence type="ECO:0000313" key="7">
    <source>
        <dbReference type="EMBL" id="GBG60592.1"/>
    </source>
</evidence>
<dbReference type="PANTHER" id="PTHR10108:SF1058">
    <property type="entry name" value="METHYLTRANSFERASE PMT18-RELATED"/>
    <property type="match status" value="1"/>
</dbReference>
<keyword evidence="5" id="KW-0325">Glycoprotein</keyword>
<dbReference type="Pfam" id="PF03141">
    <property type="entry name" value="Methyltransf_29"/>
    <property type="match status" value="1"/>
</dbReference>
<evidence type="ECO:0000256" key="6">
    <source>
        <dbReference type="SAM" id="MobiDB-lite"/>
    </source>
</evidence>
<protein>
    <recommendedName>
        <fullName evidence="5">Methyltransferase</fullName>
        <ecNumber evidence="5">2.1.1.-</ecNumber>
    </recommendedName>
</protein>
<comment type="subcellular location">
    <subcellularLocation>
        <location evidence="4">Endomembrane system</location>
        <topology evidence="4">Single-pass membrane protein</topology>
    </subcellularLocation>
    <subcellularLocation>
        <location evidence="1 5">Membrane</location>
        <topology evidence="1 5">Single-pass type II membrane protein</topology>
    </subcellularLocation>
</comment>
<dbReference type="GO" id="GO:0032259">
    <property type="term" value="P:methylation"/>
    <property type="evidence" value="ECO:0007669"/>
    <property type="project" value="UniProtKB-KW"/>
</dbReference>
<feature type="region of interest" description="Disordered" evidence="6">
    <location>
        <begin position="380"/>
        <end position="404"/>
    </location>
</feature>
<dbReference type="SUPFAM" id="SSF53335">
    <property type="entry name" value="S-adenosyl-L-methionine-dependent methyltransferases"/>
    <property type="match status" value="2"/>
</dbReference>
<evidence type="ECO:0000256" key="5">
    <source>
        <dbReference type="RuleBase" id="RU366043"/>
    </source>
</evidence>
<dbReference type="EMBL" id="BFEA01000012">
    <property type="protein sequence ID" value="GBG60592.1"/>
    <property type="molecule type" value="Genomic_DNA"/>
</dbReference>
<evidence type="ECO:0000256" key="3">
    <source>
        <dbReference type="ARBA" id="ARBA00022603"/>
    </source>
</evidence>
<keyword evidence="3 5" id="KW-0489">Methyltransferase</keyword>
<comment type="caution">
    <text evidence="7">The sequence shown here is derived from an EMBL/GenBank/DDBJ whole genome shotgun (WGS) entry which is preliminary data.</text>
</comment>
<dbReference type="EC" id="2.1.1.-" evidence="5"/>
<dbReference type="InterPro" id="IPR004159">
    <property type="entry name" value="Put_SAM_MeTrfase"/>
</dbReference>